<comment type="caution">
    <text evidence="1">The sequence shown here is derived from an EMBL/GenBank/DDBJ whole genome shotgun (WGS) entry which is preliminary data.</text>
</comment>
<dbReference type="EMBL" id="AWTT01000020">
    <property type="protein sequence ID" value="KIS03403.1"/>
    <property type="molecule type" value="Genomic_DNA"/>
</dbReference>
<dbReference type="STRING" id="1335616.WDC_0982"/>
<name>A0A0D0Y529_9LACO</name>
<protein>
    <submittedName>
        <fullName evidence="1">Uncharacterized protein</fullName>
    </submittedName>
</protein>
<dbReference type="AlphaFoldDB" id="A0A0D0Y529"/>
<accession>A0A0D0Y529</accession>
<organism evidence="1 2">
    <name type="scientific">Paucilactobacillus wasatchensis</name>
    <dbReference type="NCBI Taxonomy" id="1335616"/>
    <lineage>
        <taxon>Bacteria</taxon>
        <taxon>Bacillati</taxon>
        <taxon>Bacillota</taxon>
        <taxon>Bacilli</taxon>
        <taxon>Lactobacillales</taxon>
        <taxon>Lactobacillaceae</taxon>
        <taxon>Paucilactobacillus</taxon>
    </lineage>
</organism>
<evidence type="ECO:0000313" key="2">
    <source>
        <dbReference type="Proteomes" id="UP000032279"/>
    </source>
</evidence>
<keyword evidence="2" id="KW-1185">Reference proteome</keyword>
<sequence length="64" mass="7387">MVIAERNVMDVNRDDSTQYQIVISCPYCRTSDEFFVNQGREGKISKAKRAHQRITPADVIKKDN</sequence>
<dbReference type="Proteomes" id="UP000032279">
    <property type="component" value="Unassembled WGS sequence"/>
</dbReference>
<dbReference type="PATRIC" id="fig|1335616.4.peg.985"/>
<evidence type="ECO:0000313" key="1">
    <source>
        <dbReference type="EMBL" id="KIS03403.1"/>
    </source>
</evidence>
<reference evidence="1 2" key="1">
    <citation type="submission" date="2013-08" db="EMBL/GenBank/DDBJ databases">
        <title>Lactobacillus wasatchii sp. WDC04, a late gas producing bacteria isolated from aged chedder cheese.</title>
        <authorList>
            <person name="Oberg C.J."/>
            <person name="Culumber M."/>
            <person name="McMahon D.J."/>
            <person name="Broadbent J.R."/>
            <person name="Oberg T.S."/>
            <person name="Ortaki F."/>
        </authorList>
    </citation>
    <scope>NUCLEOTIDE SEQUENCE [LARGE SCALE GENOMIC DNA]</scope>
    <source>
        <strain evidence="1 2">WDC04</strain>
    </source>
</reference>
<gene>
    <name evidence="1" type="ORF">WDC_0982</name>
</gene>
<proteinExistence type="predicted"/>